<proteinExistence type="predicted"/>
<dbReference type="InterPro" id="IPR005149">
    <property type="entry name" value="Tscrpt_reg_PadR_N"/>
</dbReference>
<dbReference type="Pfam" id="PF03551">
    <property type="entry name" value="PadR"/>
    <property type="match status" value="1"/>
</dbReference>
<organism evidence="2 3">
    <name type="scientific">Virgisporangium aurantiacum</name>
    <dbReference type="NCBI Taxonomy" id="175570"/>
    <lineage>
        <taxon>Bacteria</taxon>
        <taxon>Bacillati</taxon>
        <taxon>Actinomycetota</taxon>
        <taxon>Actinomycetes</taxon>
        <taxon>Micromonosporales</taxon>
        <taxon>Micromonosporaceae</taxon>
        <taxon>Virgisporangium</taxon>
    </lineage>
</organism>
<evidence type="ECO:0000259" key="1">
    <source>
        <dbReference type="Pfam" id="PF03551"/>
    </source>
</evidence>
<dbReference type="PANTHER" id="PTHR43252:SF6">
    <property type="entry name" value="NEGATIVE TRANSCRIPTION REGULATOR PADR"/>
    <property type="match status" value="1"/>
</dbReference>
<protein>
    <submittedName>
        <fullName evidence="2">PadR family transcriptional regulator</fullName>
    </submittedName>
</protein>
<dbReference type="RefSeq" id="WP_239151324.1">
    <property type="nucleotide sequence ID" value="NZ_BOPG01000008.1"/>
</dbReference>
<dbReference type="EMBL" id="BOPG01000008">
    <property type="protein sequence ID" value="GIJ53546.1"/>
    <property type="molecule type" value="Genomic_DNA"/>
</dbReference>
<reference evidence="2" key="1">
    <citation type="submission" date="2021-01" db="EMBL/GenBank/DDBJ databases">
        <title>Whole genome shotgun sequence of Virgisporangium aurantiacum NBRC 16421.</title>
        <authorList>
            <person name="Komaki H."/>
            <person name="Tamura T."/>
        </authorList>
    </citation>
    <scope>NUCLEOTIDE SEQUENCE</scope>
    <source>
        <strain evidence="2">NBRC 16421</strain>
    </source>
</reference>
<feature type="domain" description="Transcription regulator PadR N-terminal" evidence="1">
    <location>
        <begin position="8"/>
        <end position="84"/>
    </location>
</feature>
<keyword evidence="3" id="KW-1185">Reference proteome</keyword>
<sequence>MSVTRMVILGLVRWLEPVHGYQVRRELVSWNVEDWANMAPGSIYHGLRKMTEEGLLDEVGSEQVEGRPARTMYRTTRFGQEEFHRLLRKYWWELHQPNDPFLAAMSFLPALPRREALLAIRNRMAVLRGYADQSQLAMREMTPEKPVHVSWLMELSAVRIEAEIAWCERVLARIEAGEGQHEGDPGEPLEAQFTEWRKEMNG</sequence>
<dbReference type="AlphaFoldDB" id="A0A8J4DXG3"/>
<gene>
    <name evidence="2" type="ORF">Vau01_010620</name>
</gene>
<name>A0A8J4DXG3_9ACTN</name>
<dbReference type="SUPFAM" id="SSF46785">
    <property type="entry name" value="Winged helix' DNA-binding domain"/>
    <property type="match status" value="1"/>
</dbReference>
<dbReference type="Proteomes" id="UP000612585">
    <property type="component" value="Unassembled WGS sequence"/>
</dbReference>
<dbReference type="Gene3D" id="1.10.10.10">
    <property type="entry name" value="Winged helix-like DNA-binding domain superfamily/Winged helix DNA-binding domain"/>
    <property type="match status" value="1"/>
</dbReference>
<accession>A0A8J4DXG3</accession>
<dbReference type="InterPro" id="IPR036388">
    <property type="entry name" value="WH-like_DNA-bd_sf"/>
</dbReference>
<dbReference type="InterPro" id="IPR036390">
    <property type="entry name" value="WH_DNA-bd_sf"/>
</dbReference>
<evidence type="ECO:0000313" key="2">
    <source>
        <dbReference type="EMBL" id="GIJ53546.1"/>
    </source>
</evidence>
<dbReference type="PANTHER" id="PTHR43252">
    <property type="entry name" value="TRANSCRIPTIONAL REGULATOR YQJI"/>
    <property type="match status" value="1"/>
</dbReference>
<comment type="caution">
    <text evidence="2">The sequence shown here is derived from an EMBL/GenBank/DDBJ whole genome shotgun (WGS) entry which is preliminary data.</text>
</comment>
<evidence type="ECO:0000313" key="3">
    <source>
        <dbReference type="Proteomes" id="UP000612585"/>
    </source>
</evidence>